<keyword evidence="3" id="KW-1185">Reference proteome</keyword>
<organism evidence="2 3">
    <name type="scientific">Ranatra chinensis</name>
    <dbReference type="NCBI Taxonomy" id="642074"/>
    <lineage>
        <taxon>Eukaryota</taxon>
        <taxon>Metazoa</taxon>
        <taxon>Ecdysozoa</taxon>
        <taxon>Arthropoda</taxon>
        <taxon>Hexapoda</taxon>
        <taxon>Insecta</taxon>
        <taxon>Pterygota</taxon>
        <taxon>Neoptera</taxon>
        <taxon>Paraneoptera</taxon>
        <taxon>Hemiptera</taxon>
        <taxon>Heteroptera</taxon>
        <taxon>Panheteroptera</taxon>
        <taxon>Nepomorpha</taxon>
        <taxon>Nepidae</taxon>
        <taxon>Ranatrinae</taxon>
        <taxon>Ranatra</taxon>
    </lineage>
</organism>
<proteinExistence type="predicted"/>
<evidence type="ECO:0000313" key="3">
    <source>
        <dbReference type="Proteomes" id="UP001558652"/>
    </source>
</evidence>
<name>A0ABD0YYI1_9HEMI</name>
<evidence type="ECO:0000313" key="2">
    <source>
        <dbReference type="EMBL" id="KAL1141000.1"/>
    </source>
</evidence>
<accession>A0ABD0YYI1</accession>
<dbReference type="AlphaFoldDB" id="A0ABD0YYI1"/>
<feature type="region of interest" description="Disordered" evidence="1">
    <location>
        <begin position="33"/>
        <end position="53"/>
    </location>
</feature>
<dbReference type="EMBL" id="JBFDAA010000001">
    <property type="protein sequence ID" value="KAL1141000.1"/>
    <property type="molecule type" value="Genomic_DNA"/>
</dbReference>
<protein>
    <submittedName>
        <fullName evidence="2">Uncharacterized protein</fullName>
    </submittedName>
</protein>
<comment type="caution">
    <text evidence="2">The sequence shown here is derived from an EMBL/GenBank/DDBJ whole genome shotgun (WGS) entry which is preliminary data.</text>
</comment>
<evidence type="ECO:0000256" key="1">
    <source>
        <dbReference type="SAM" id="MobiDB-lite"/>
    </source>
</evidence>
<feature type="region of interest" description="Disordered" evidence="1">
    <location>
        <begin position="1"/>
        <end position="20"/>
    </location>
</feature>
<gene>
    <name evidence="2" type="ORF">AAG570_000926</name>
</gene>
<reference evidence="2 3" key="1">
    <citation type="submission" date="2024-07" db="EMBL/GenBank/DDBJ databases">
        <title>Chromosome-level genome assembly of the water stick insect Ranatra chinensis (Heteroptera: Nepidae).</title>
        <authorList>
            <person name="Liu X."/>
        </authorList>
    </citation>
    <scope>NUCLEOTIDE SEQUENCE [LARGE SCALE GENOMIC DNA]</scope>
    <source>
        <strain evidence="2">Cailab_2021Rc</strain>
        <tissue evidence="2">Muscle</tissue>
    </source>
</reference>
<sequence>MGDQSGHKTFMRNGNKAPRQASVAIARLRHGEIRSCPEQPQSKNLAHSKHPPNNKTFILSLKNGSQFDHEEYSPPPRYERSPGNYLSDNGALIELTWGDRCVAILLFGDAGGQAMFGIASIFLGPLNGVFALQIGKFLSPPRPFCPFPLDGFPSYPRGEIYLLYARCVRKKCRLQLEGKGKACRIIPKSGTLEKRRDLKSPGARCSREISSLEIKLETWCASLRTLVVTARGTRCPKVGTQPHEEITWPTSFNSGTRALCHGAVQAKGAAKDVGEAEDRLGNRLG</sequence>
<dbReference type="Proteomes" id="UP001558652">
    <property type="component" value="Unassembled WGS sequence"/>
</dbReference>